<organism evidence="2 3">
    <name type="scientific">Sessilibacter corallicola</name>
    <dbReference type="NCBI Taxonomy" id="2904075"/>
    <lineage>
        <taxon>Bacteria</taxon>
        <taxon>Pseudomonadati</taxon>
        <taxon>Pseudomonadota</taxon>
        <taxon>Gammaproteobacteria</taxon>
        <taxon>Cellvibrionales</taxon>
        <taxon>Cellvibrionaceae</taxon>
        <taxon>Sessilibacter</taxon>
    </lineage>
</organism>
<keyword evidence="1" id="KW-0472">Membrane</keyword>
<feature type="transmembrane region" description="Helical" evidence="1">
    <location>
        <begin position="13"/>
        <end position="33"/>
    </location>
</feature>
<keyword evidence="1" id="KW-1133">Transmembrane helix</keyword>
<proteinExistence type="predicted"/>
<accession>A0ABQ0A7C6</accession>
<keyword evidence="3" id="KW-1185">Reference proteome</keyword>
<name>A0ABQ0A7C6_9GAMM</name>
<comment type="caution">
    <text evidence="2">The sequence shown here is derived from an EMBL/GenBank/DDBJ whole genome shotgun (WGS) entry which is preliminary data.</text>
</comment>
<dbReference type="RefSeq" id="WP_353302152.1">
    <property type="nucleotide sequence ID" value="NZ_BAABWN010000004.1"/>
</dbReference>
<evidence type="ECO:0008006" key="4">
    <source>
        <dbReference type="Google" id="ProtNLM"/>
    </source>
</evidence>
<dbReference type="Proteomes" id="UP001465153">
    <property type="component" value="Unassembled WGS sequence"/>
</dbReference>
<reference evidence="2 3" key="1">
    <citation type="submission" date="2024-04" db="EMBL/GenBank/DDBJ databases">
        <title>Draft genome sequence of Sessilibacter corallicola NBRC 116591.</title>
        <authorList>
            <person name="Miyakawa T."/>
            <person name="Kusuya Y."/>
            <person name="Miura T."/>
        </authorList>
    </citation>
    <scope>NUCLEOTIDE SEQUENCE [LARGE SCALE GENOMIC DNA]</scope>
    <source>
        <strain evidence="2 3">KU-00831-HH</strain>
    </source>
</reference>
<gene>
    <name evidence="2" type="ORF">NBRC116591_13580</name>
</gene>
<evidence type="ECO:0000313" key="3">
    <source>
        <dbReference type="Proteomes" id="UP001465153"/>
    </source>
</evidence>
<dbReference type="EMBL" id="BAABWN010000004">
    <property type="protein sequence ID" value="GAA6167548.1"/>
    <property type="molecule type" value="Genomic_DNA"/>
</dbReference>
<keyword evidence="1" id="KW-0812">Transmembrane</keyword>
<sequence>MDSSKIIKCLIELAPVISAFMPLFVIFLTGLWASKRLEKIKSRLQIDHTIIKKRAEIYSEIQDDLNDLYSYILRVGKWKELTPPDILEKKRNIDQKLYSTNPYWSQCTMKNYEKFIKICFKTYRGHGKDAGIRAEIEKYKGLANWEPRFNESFVDGYDEAELKKANKNFMESLSKDFGIV</sequence>
<evidence type="ECO:0000313" key="2">
    <source>
        <dbReference type="EMBL" id="GAA6167548.1"/>
    </source>
</evidence>
<protein>
    <recommendedName>
        <fullName evidence="4">DUF4760 domain-containing protein</fullName>
    </recommendedName>
</protein>
<evidence type="ECO:0000256" key="1">
    <source>
        <dbReference type="SAM" id="Phobius"/>
    </source>
</evidence>